<name>S0G4L3_9BACT</name>
<evidence type="ECO:0000256" key="2">
    <source>
        <dbReference type="ARBA" id="ARBA00023125"/>
    </source>
</evidence>
<dbReference type="PRINTS" id="PR00035">
    <property type="entry name" value="HTHGNTR"/>
</dbReference>
<reference evidence="5 6" key="1">
    <citation type="journal article" date="2013" name="Genome Announc.">
        <title>Draft Genome Sequence of Desulfotignum phosphitoxidans DSM 13687 Strain FiPS-3.</title>
        <authorList>
            <person name="Poehlein A."/>
            <person name="Daniel R."/>
            <person name="Simeonova D.D."/>
        </authorList>
    </citation>
    <scope>NUCLEOTIDE SEQUENCE [LARGE SCALE GENOMIC DNA]</scope>
    <source>
        <strain evidence="5 6">DSM 13687</strain>
    </source>
</reference>
<dbReference type="GO" id="GO:0045892">
    <property type="term" value="P:negative regulation of DNA-templated transcription"/>
    <property type="evidence" value="ECO:0007669"/>
    <property type="project" value="TreeGrafter"/>
</dbReference>
<protein>
    <submittedName>
        <fullName evidence="5">Transcriptional regulator, GntR family</fullName>
    </submittedName>
</protein>
<organism evidence="5 6">
    <name type="scientific">Desulfotignum phosphitoxidans DSM 13687</name>
    <dbReference type="NCBI Taxonomy" id="1286635"/>
    <lineage>
        <taxon>Bacteria</taxon>
        <taxon>Pseudomonadati</taxon>
        <taxon>Thermodesulfobacteriota</taxon>
        <taxon>Desulfobacteria</taxon>
        <taxon>Desulfobacterales</taxon>
        <taxon>Desulfobacteraceae</taxon>
        <taxon>Desulfotignum</taxon>
    </lineage>
</organism>
<dbReference type="Proteomes" id="UP000014216">
    <property type="component" value="Unassembled WGS sequence"/>
</dbReference>
<dbReference type="PANTHER" id="PTHR44846">
    <property type="entry name" value="MANNOSYL-D-GLYCERATE TRANSPORT/METABOLISM SYSTEM REPRESSOR MNGR-RELATED"/>
    <property type="match status" value="1"/>
</dbReference>
<dbReference type="CDD" id="cd07377">
    <property type="entry name" value="WHTH_GntR"/>
    <property type="match status" value="1"/>
</dbReference>
<dbReference type="InterPro" id="IPR036388">
    <property type="entry name" value="WH-like_DNA-bd_sf"/>
</dbReference>
<dbReference type="Pfam" id="PF00392">
    <property type="entry name" value="GntR"/>
    <property type="match status" value="1"/>
</dbReference>
<evidence type="ECO:0000256" key="1">
    <source>
        <dbReference type="ARBA" id="ARBA00023015"/>
    </source>
</evidence>
<dbReference type="PROSITE" id="PS50949">
    <property type="entry name" value="HTH_GNTR"/>
    <property type="match status" value="1"/>
</dbReference>
<dbReference type="Gene3D" id="1.10.10.10">
    <property type="entry name" value="Winged helix-like DNA-binding domain superfamily/Winged helix DNA-binding domain"/>
    <property type="match status" value="1"/>
</dbReference>
<dbReference type="SUPFAM" id="SSF64288">
    <property type="entry name" value="Chorismate lyase-like"/>
    <property type="match status" value="1"/>
</dbReference>
<keyword evidence="6" id="KW-1185">Reference proteome</keyword>
<evidence type="ECO:0000259" key="4">
    <source>
        <dbReference type="PROSITE" id="PS50949"/>
    </source>
</evidence>
<comment type="caution">
    <text evidence="5">The sequence shown here is derived from an EMBL/GenBank/DDBJ whole genome shotgun (WGS) entry which is preliminary data.</text>
</comment>
<dbReference type="SUPFAM" id="SSF46785">
    <property type="entry name" value="Winged helix' DNA-binding domain"/>
    <property type="match status" value="1"/>
</dbReference>
<dbReference type="GO" id="GO:0003677">
    <property type="term" value="F:DNA binding"/>
    <property type="evidence" value="ECO:0007669"/>
    <property type="project" value="UniProtKB-KW"/>
</dbReference>
<dbReference type="EMBL" id="APJX01000006">
    <property type="protein sequence ID" value="EMS78896.1"/>
    <property type="molecule type" value="Genomic_DNA"/>
</dbReference>
<accession>S0G4L3</accession>
<dbReference type="InterPro" id="IPR000524">
    <property type="entry name" value="Tscrpt_reg_HTH_GntR"/>
</dbReference>
<dbReference type="AlphaFoldDB" id="S0G4L3"/>
<dbReference type="InterPro" id="IPR028978">
    <property type="entry name" value="Chorismate_lyase_/UTRA_dom_sf"/>
</dbReference>
<dbReference type="Gene3D" id="3.40.1410.10">
    <property type="entry name" value="Chorismate lyase-like"/>
    <property type="match status" value="1"/>
</dbReference>
<dbReference type="InterPro" id="IPR036390">
    <property type="entry name" value="WH_DNA-bd_sf"/>
</dbReference>
<dbReference type="GO" id="GO:0003700">
    <property type="term" value="F:DNA-binding transcription factor activity"/>
    <property type="evidence" value="ECO:0007669"/>
    <property type="project" value="InterPro"/>
</dbReference>
<proteinExistence type="predicted"/>
<dbReference type="FunFam" id="1.10.10.10:FF:000079">
    <property type="entry name" value="GntR family transcriptional regulator"/>
    <property type="match status" value="1"/>
</dbReference>
<dbReference type="InterPro" id="IPR011663">
    <property type="entry name" value="UTRA"/>
</dbReference>
<keyword evidence="1" id="KW-0805">Transcription regulation</keyword>
<gene>
    <name evidence="5" type="ORF">Dpo_6c00950</name>
</gene>
<evidence type="ECO:0000313" key="5">
    <source>
        <dbReference type="EMBL" id="EMS78896.1"/>
    </source>
</evidence>
<dbReference type="SMART" id="SM00866">
    <property type="entry name" value="UTRA"/>
    <property type="match status" value="1"/>
</dbReference>
<keyword evidence="2" id="KW-0238">DNA-binding</keyword>
<dbReference type="InterPro" id="IPR050679">
    <property type="entry name" value="Bact_HTH_transcr_reg"/>
</dbReference>
<evidence type="ECO:0000313" key="6">
    <source>
        <dbReference type="Proteomes" id="UP000014216"/>
    </source>
</evidence>
<feature type="domain" description="HTH gntR-type" evidence="4">
    <location>
        <begin position="15"/>
        <end position="83"/>
    </location>
</feature>
<dbReference type="PANTHER" id="PTHR44846:SF1">
    <property type="entry name" value="MANNOSYL-D-GLYCERATE TRANSPORT_METABOLISM SYSTEM REPRESSOR MNGR-RELATED"/>
    <property type="match status" value="1"/>
</dbReference>
<sequence length="248" mass="27670">MTHIEDTMLNPNSPVPLYHQLAEIISERIRSGEYPPGQAIPSETAMARQYHIGRPTVRQAMDVLVHKNLILRKRGAGTFVQSPAPKVDLFSLAGTSQAFFTRGITIEKTIVTPVTRMSVENQPDNPFNHASAYFLSRLIRAQNTPVLKEDIFLDPELFRGLDRVDLGTESLSRTVAEKYHLAPESGTQVFTVAPPDPVTARWLELTSDTPVLTVFRELNFPDAPTAVYGVLYCRTDRFAFSQTIGNLS</sequence>
<dbReference type="SMART" id="SM00345">
    <property type="entry name" value="HTH_GNTR"/>
    <property type="match status" value="1"/>
</dbReference>
<keyword evidence="3" id="KW-0804">Transcription</keyword>
<dbReference type="Pfam" id="PF07702">
    <property type="entry name" value="UTRA"/>
    <property type="match status" value="1"/>
</dbReference>
<dbReference type="RefSeq" id="WP_006966727.1">
    <property type="nucleotide sequence ID" value="NZ_APJX01000006.1"/>
</dbReference>
<evidence type="ECO:0000256" key="3">
    <source>
        <dbReference type="ARBA" id="ARBA00023163"/>
    </source>
</evidence>